<evidence type="ECO:0000313" key="6">
    <source>
        <dbReference type="EMBL" id="CAE0311391.1"/>
    </source>
</evidence>
<dbReference type="PANTHER" id="PTHR23291:SF47">
    <property type="entry name" value="TRANSMEMBRANE BAX INHIBITOR MOTIF CONTAINING 7"/>
    <property type="match status" value="1"/>
</dbReference>
<comment type="subcellular location">
    <subcellularLocation>
        <location evidence="1">Membrane</location>
        <topology evidence="1">Multi-pass membrane protein</topology>
    </subcellularLocation>
</comment>
<evidence type="ECO:0000256" key="5">
    <source>
        <dbReference type="RuleBase" id="RU004379"/>
    </source>
</evidence>
<feature type="transmembrane region" description="Helical" evidence="5">
    <location>
        <begin position="26"/>
        <end position="46"/>
    </location>
</feature>
<evidence type="ECO:0000256" key="4">
    <source>
        <dbReference type="ARBA" id="ARBA00023136"/>
    </source>
</evidence>
<evidence type="ECO:0000256" key="2">
    <source>
        <dbReference type="ARBA" id="ARBA00022692"/>
    </source>
</evidence>
<dbReference type="EMBL" id="HBIE01020698">
    <property type="protein sequence ID" value="CAE0311391.1"/>
    <property type="molecule type" value="Transcribed_RNA"/>
</dbReference>
<reference evidence="6" key="1">
    <citation type="submission" date="2021-01" db="EMBL/GenBank/DDBJ databases">
        <authorList>
            <person name="Corre E."/>
            <person name="Pelletier E."/>
            <person name="Niang G."/>
            <person name="Scheremetjew M."/>
            <person name="Finn R."/>
            <person name="Kale V."/>
            <person name="Holt S."/>
            <person name="Cochrane G."/>
            <person name="Meng A."/>
            <person name="Brown T."/>
            <person name="Cohen L."/>
        </authorList>
    </citation>
    <scope>NUCLEOTIDE SEQUENCE</scope>
    <source>
        <strain evidence="6">Fehren 1</strain>
    </source>
</reference>
<keyword evidence="2 5" id="KW-0812">Transmembrane</keyword>
<name>A0A7S3MMT8_9SPIT</name>
<feature type="transmembrane region" description="Helical" evidence="5">
    <location>
        <begin position="86"/>
        <end position="108"/>
    </location>
</feature>
<gene>
    <name evidence="6" type="ORF">FEHR0123_LOCUS6310</name>
</gene>
<proteinExistence type="inferred from homology"/>
<dbReference type="GO" id="GO:0016020">
    <property type="term" value="C:membrane"/>
    <property type="evidence" value="ECO:0007669"/>
    <property type="project" value="UniProtKB-SubCell"/>
</dbReference>
<comment type="caution">
    <text evidence="5">Lacks conserved residue(s) required for the propagation of feature annotation.</text>
</comment>
<comment type="similarity">
    <text evidence="5">Belongs to the BI1 family.</text>
</comment>
<dbReference type="InterPro" id="IPR006214">
    <property type="entry name" value="Bax_inhibitor_1-related"/>
</dbReference>
<feature type="transmembrane region" description="Helical" evidence="5">
    <location>
        <begin position="53"/>
        <end position="74"/>
    </location>
</feature>
<evidence type="ECO:0000256" key="1">
    <source>
        <dbReference type="ARBA" id="ARBA00004141"/>
    </source>
</evidence>
<organism evidence="6">
    <name type="scientific">Favella ehrenbergii</name>
    <dbReference type="NCBI Taxonomy" id="182087"/>
    <lineage>
        <taxon>Eukaryota</taxon>
        <taxon>Sar</taxon>
        <taxon>Alveolata</taxon>
        <taxon>Ciliophora</taxon>
        <taxon>Intramacronucleata</taxon>
        <taxon>Spirotrichea</taxon>
        <taxon>Choreotrichia</taxon>
        <taxon>Tintinnida</taxon>
        <taxon>Xystonellidae</taxon>
        <taxon>Favella</taxon>
    </lineage>
</organism>
<dbReference type="Pfam" id="PF01027">
    <property type="entry name" value="Bax1-I"/>
    <property type="match status" value="1"/>
</dbReference>
<dbReference type="PANTHER" id="PTHR23291">
    <property type="entry name" value="BAX INHIBITOR-RELATED"/>
    <property type="match status" value="1"/>
</dbReference>
<keyword evidence="4 5" id="KW-0472">Membrane</keyword>
<evidence type="ECO:0000256" key="3">
    <source>
        <dbReference type="ARBA" id="ARBA00022989"/>
    </source>
</evidence>
<protein>
    <submittedName>
        <fullName evidence="6">Uncharacterized protein</fullName>
    </submittedName>
</protein>
<accession>A0A7S3MMT8</accession>
<dbReference type="AlphaFoldDB" id="A0A7S3MMT8"/>
<sequence length="112" mass="12706">MTAGMTLGISAFAMVTKTDFTVCRSLFVTMTVGMILLCVCSMFLSFLEWWHPLVCSFIIVIYGLYLIYDVQLIAGGHQHSLSYDEYIVGAMVIYIDIMMLFIELLRLLGDKK</sequence>
<keyword evidence="3 5" id="KW-1133">Transmembrane helix</keyword>